<dbReference type="Proteomes" id="UP000824145">
    <property type="component" value="Unassembled WGS sequence"/>
</dbReference>
<comment type="similarity">
    <text evidence="1">Belongs to the short-chain dehydrogenases/reductases (SDR) family.</text>
</comment>
<evidence type="ECO:0000256" key="2">
    <source>
        <dbReference type="ARBA" id="ARBA00023002"/>
    </source>
</evidence>
<dbReference type="EMBL" id="DVNJ01000005">
    <property type="protein sequence ID" value="HIU62457.1"/>
    <property type="molecule type" value="Genomic_DNA"/>
</dbReference>
<dbReference type="SUPFAM" id="SSF51735">
    <property type="entry name" value="NAD(P)-binding Rossmann-fold domains"/>
    <property type="match status" value="1"/>
</dbReference>
<dbReference type="FunFam" id="3.40.50.720:FF:000173">
    <property type="entry name" value="3-oxoacyl-[acyl-carrier protein] reductase"/>
    <property type="match status" value="1"/>
</dbReference>
<reference evidence="3" key="2">
    <citation type="journal article" date="2021" name="PeerJ">
        <title>Extensive microbial diversity within the chicken gut microbiome revealed by metagenomics and culture.</title>
        <authorList>
            <person name="Gilroy R."/>
            <person name="Ravi A."/>
            <person name="Getino M."/>
            <person name="Pursley I."/>
            <person name="Horton D.L."/>
            <person name="Alikhan N.F."/>
            <person name="Baker D."/>
            <person name="Gharbi K."/>
            <person name="Hall N."/>
            <person name="Watson M."/>
            <person name="Adriaenssens E.M."/>
            <person name="Foster-Nyarko E."/>
            <person name="Jarju S."/>
            <person name="Secka A."/>
            <person name="Antonio M."/>
            <person name="Oren A."/>
            <person name="Chaudhuri R.R."/>
            <person name="La Ragione R."/>
            <person name="Hildebrand F."/>
            <person name="Pallen M.J."/>
        </authorList>
    </citation>
    <scope>NUCLEOTIDE SEQUENCE</scope>
    <source>
        <strain evidence="3">9366</strain>
    </source>
</reference>
<dbReference type="InterPro" id="IPR020904">
    <property type="entry name" value="Sc_DH/Rdtase_CS"/>
</dbReference>
<dbReference type="PANTHER" id="PTHR42760:SF133">
    <property type="entry name" value="3-OXOACYL-[ACYL-CARRIER-PROTEIN] REDUCTASE"/>
    <property type="match status" value="1"/>
</dbReference>
<accession>A0A9D1MLU3</accession>
<reference evidence="3" key="1">
    <citation type="submission" date="2020-10" db="EMBL/GenBank/DDBJ databases">
        <authorList>
            <person name="Gilroy R."/>
        </authorList>
    </citation>
    <scope>NUCLEOTIDE SEQUENCE</scope>
    <source>
        <strain evidence="3">9366</strain>
    </source>
</reference>
<dbReference type="AlphaFoldDB" id="A0A9D1MLU3"/>
<dbReference type="PANTHER" id="PTHR42760">
    <property type="entry name" value="SHORT-CHAIN DEHYDROGENASES/REDUCTASES FAMILY MEMBER"/>
    <property type="match status" value="1"/>
</dbReference>
<dbReference type="Pfam" id="PF13561">
    <property type="entry name" value="adh_short_C2"/>
    <property type="match status" value="1"/>
</dbReference>
<comment type="caution">
    <text evidence="3">The sequence shown here is derived from an EMBL/GenBank/DDBJ whole genome shotgun (WGS) entry which is preliminary data.</text>
</comment>
<dbReference type="PROSITE" id="PS00061">
    <property type="entry name" value="ADH_SHORT"/>
    <property type="match status" value="1"/>
</dbReference>
<dbReference type="InterPro" id="IPR036291">
    <property type="entry name" value="NAD(P)-bd_dom_sf"/>
</dbReference>
<evidence type="ECO:0000313" key="3">
    <source>
        <dbReference type="EMBL" id="HIU62457.1"/>
    </source>
</evidence>
<dbReference type="PRINTS" id="PR00081">
    <property type="entry name" value="GDHRDH"/>
</dbReference>
<dbReference type="PRINTS" id="PR00080">
    <property type="entry name" value="SDRFAMILY"/>
</dbReference>
<keyword evidence="2" id="KW-0560">Oxidoreductase</keyword>
<evidence type="ECO:0000313" key="4">
    <source>
        <dbReference type="Proteomes" id="UP000824145"/>
    </source>
</evidence>
<name>A0A9D1MLU3_9FIRM</name>
<organism evidence="3 4">
    <name type="scientific">Candidatus Caccalectryoclostridium excrementigallinarum</name>
    <dbReference type="NCBI Taxonomy" id="2840710"/>
    <lineage>
        <taxon>Bacteria</taxon>
        <taxon>Bacillati</taxon>
        <taxon>Bacillota</taxon>
        <taxon>Clostridia</taxon>
        <taxon>Christensenellales</taxon>
        <taxon>Christensenellaceae</taxon>
        <taxon>Christensenellaceae incertae sedis</taxon>
        <taxon>Candidatus Caccalectryoclostridium</taxon>
    </lineage>
</organism>
<dbReference type="GO" id="GO:0016616">
    <property type="term" value="F:oxidoreductase activity, acting on the CH-OH group of donors, NAD or NADP as acceptor"/>
    <property type="evidence" value="ECO:0007669"/>
    <property type="project" value="TreeGrafter"/>
</dbReference>
<gene>
    <name evidence="3" type="ORF">IAB07_01640</name>
</gene>
<protein>
    <submittedName>
        <fullName evidence="3">SDR family oxidoreductase</fullName>
    </submittedName>
</protein>
<proteinExistence type="inferred from homology"/>
<dbReference type="CDD" id="cd05233">
    <property type="entry name" value="SDR_c"/>
    <property type="match status" value="1"/>
</dbReference>
<dbReference type="NCBIfam" id="NF047420">
    <property type="entry name" value="EF_P_mod_YmfI"/>
    <property type="match status" value="1"/>
</dbReference>
<dbReference type="Gene3D" id="3.40.50.720">
    <property type="entry name" value="NAD(P)-binding Rossmann-like Domain"/>
    <property type="match status" value="1"/>
</dbReference>
<evidence type="ECO:0000256" key="1">
    <source>
        <dbReference type="ARBA" id="ARBA00006484"/>
    </source>
</evidence>
<sequence>MKTAIVTGASGGIGSQIAQLLCENDYAVVGCYRNGANVCEAMADEINARGVFQPYCLNLRSEDETRDLARYTAETFGKIDLLVNCAGIGEIAPLTESSRWEEIVDINLNGTIRMCRAVLPYMLRRNRGNIINISSVWGDCGSACEAPYSASKGGINAFTKALAKEVGIMGVRVNAVAPGFIDTRMNSSLTDRDVGEIRDDVPLGRTGTPDDVAQAVLFLAENSASYITGQILTVDGGWKI</sequence>
<dbReference type="InterPro" id="IPR002347">
    <property type="entry name" value="SDR_fam"/>
</dbReference>